<dbReference type="Pfam" id="PF05136">
    <property type="entry name" value="Phage_portal_2"/>
    <property type="match status" value="1"/>
</dbReference>
<accession>A0A6P0DU23</accession>
<dbReference type="InterPro" id="IPR006429">
    <property type="entry name" value="Phage_lambda_portal"/>
</dbReference>
<dbReference type="Proteomes" id="UP000471409">
    <property type="component" value="Unassembled WGS sequence"/>
</dbReference>
<evidence type="ECO:0000313" key="1">
    <source>
        <dbReference type="EMBL" id="NEK55520.1"/>
    </source>
</evidence>
<dbReference type="EMBL" id="WXXP01000617">
    <property type="protein sequence ID" value="NEK55520.1"/>
    <property type="molecule type" value="Genomic_DNA"/>
</dbReference>
<dbReference type="AlphaFoldDB" id="A0A6P0DU23"/>
<evidence type="ECO:0000313" key="2">
    <source>
        <dbReference type="Proteomes" id="UP000471409"/>
    </source>
</evidence>
<organism evidence="1 2">
    <name type="scientific">Rhizobium leguminosarum</name>
    <dbReference type="NCBI Taxonomy" id="384"/>
    <lineage>
        <taxon>Bacteria</taxon>
        <taxon>Pseudomonadati</taxon>
        <taxon>Pseudomonadota</taxon>
        <taxon>Alphaproteobacteria</taxon>
        <taxon>Hyphomicrobiales</taxon>
        <taxon>Rhizobiaceae</taxon>
        <taxon>Rhizobium/Agrobacterium group</taxon>
        <taxon>Rhizobium</taxon>
    </lineage>
</organism>
<proteinExistence type="predicted"/>
<dbReference type="GO" id="GO:0005198">
    <property type="term" value="F:structural molecule activity"/>
    <property type="evidence" value="ECO:0007669"/>
    <property type="project" value="InterPro"/>
</dbReference>
<gene>
    <name evidence="1" type="ORF">GUK36_40530</name>
</gene>
<protein>
    <submittedName>
        <fullName evidence="1">Phage portal protein</fullName>
    </submittedName>
</protein>
<dbReference type="GO" id="GO:0019068">
    <property type="term" value="P:virion assembly"/>
    <property type="evidence" value="ECO:0007669"/>
    <property type="project" value="InterPro"/>
</dbReference>
<sequence length="127" mass="14154">MGVLGNIRSWFAKRDYNSAQFGRRSRSYIAKNTSANAEIGKALGTLRDRSRDFVRNSWAGQRILDVMVSHAVGTGIMTVPNTGSDVLDNKYRLLREEWEASSDVEDVLDYGAQQALLCRSMFEGGDS</sequence>
<name>A0A6P0DU23_RHILE</name>
<comment type="caution">
    <text evidence="1">The sequence shown here is derived from an EMBL/GenBank/DDBJ whole genome shotgun (WGS) entry which is preliminary data.</text>
</comment>
<reference evidence="1 2" key="1">
    <citation type="submission" date="2020-01" db="EMBL/GenBank/DDBJ databases">
        <title>Rhizobium genotypes associated with high levels of biological nitrogen fixation by grain legumes in a temperate-maritime cropping system.</title>
        <authorList>
            <person name="Maluk M."/>
            <person name="Francesc Ferrando Molina F."/>
            <person name="Lopez Del Egido L."/>
            <person name="Lafos M."/>
            <person name="Langarica-Fuentes A."/>
            <person name="Gebre Yohannes G."/>
            <person name="Young M.W."/>
            <person name="Martin P."/>
            <person name="Gantlett R."/>
            <person name="Kenicer G."/>
            <person name="Hawes C."/>
            <person name="Begg G.S."/>
            <person name="Quilliam R.S."/>
            <person name="Squire G.R."/>
            <person name="Poole P.S."/>
            <person name="Young P.W."/>
            <person name="Iannetta P.M."/>
            <person name="James E.K."/>
        </authorList>
    </citation>
    <scope>NUCLEOTIDE SEQUENCE [LARGE SCALE GENOMIC DNA]</scope>
    <source>
        <strain evidence="1 2">JHI944</strain>
    </source>
</reference>
<feature type="non-terminal residue" evidence="1">
    <location>
        <position position="127"/>
    </location>
</feature>
<dbReference type="RefSeq" id="WP_164001358.1">
    <property type="nucleotide sequence ID" value="NZ_WXXP01000617.1"/>
</dbReference>